<dbReference type="Proteomes" id="UP000823775">
    <property type="component" value="Unassembled WGS sequence"/>
</dbReference>
<sequence length="72" mass="8116">MAPKSSNGKVVASSSQDLISESEKVEEEEVNYRMLYDPKELDVIKTKKTESMHGPVLFISELNVHIDNILSH</sequence>
<proteinExistence type="predicted"/>
<keyword evidence="3" id="KW-1185">Reference proteome</keyword>
<feature type="compositionally biased region" description="Polar residues" evidence="1">
    <location>
        <begin position="1"/>
        <end position="19"/>
    </location>
</feature>
<name>A0ABS8S0H7_DATST</name>
<accession>A0ABS8S0H7</accession>
<evidence type="ECO:0000313" key="2">
    <source>
        <dbReference type="EMBL" id="MCD7451886.1"/>
    </source>
</evidence>
<gene>
    <name evidence="2" type="ORF">HAX54_013810</name>
</gene>
<organism evidence="2 3">
    <name type="scientific">Datura stramonium</name>
    <name type="common">Jimsonweed</name>
    <name type="synonym">Common thornapple</name>
    <dbReference type="NCBI Taxonomy" id="4076"/>
    <lineage>
        <taxon>Eukaryota</taxon>
        <taxon>Viridiplantae</taxon>
        <taxon>Streptophyta</taxon>
        <taxon>Embryophyta</taxon>
        <taxon>Tracheophyta</taxon>
        <taxon>Spermatophyta</taxon>
        <taxon>Magnoliopsida</taxon>
        <taxon>eudicotyledons</taxon>
        <taxon>Gunneridae</taxon>
        <taxon>Pentapetalae</taxon>
        <taxon>asterids</taxon>
        <taxon>lamiids</taxon>
        <taxon>Solanales</taxon>
        <taxon>Solanaceae</taxon>
        <taxon>Solanoideae</taxon>
        <taxon>Datureae</taxon>
        <taxon>Datura</taxon>
    </lineage>
</organism>
<feature type="non-terminal residue" evidence="2">
    <location>
        <position position="72"/>
    </location>
</feature>
<reference evidence="2 3" key="1">
    <citation type="journal article" date="2021" name="BMC Genomics">
        <title>Datura genome reveals duplications of psychoactive alkaloid biosynthetic genes and high mutation rate following tissue culture.</title>
        <authorList>
            <person name="Rajewski A."/>
            <person name="Carter-House D."/>
            <person name="Stajich J."/>
            <person name="Litt A."/>
        </authorList>
    </citation>
    <scope>NUCLEOTIDE SEQUENCE [LARGE SCALE GENOMIC DNA]</scope>
    <source>
        <strain evidence="2">AR-01</strain>
    </source>
</reference>
<feature type="region of interest" description="Disordered" evidence="1">
    <location>
        <begin position="1"/>
        <end position="23"/>
    </location>
</feature>
<evidence type="ECO:0000313" key="3">
    <source>
        <dbReference type="Proteomes" id="UP000823775"/>
    </source>
</evidence>
<protein>
    <submittedName>
        <fullName evidence="2">Uncharacterized protein</fullName>
    </submittedName>
</protein>
<comment type="caution">
    <text evidence="2">The sequence shown here is derived from an EMBL/GenBank/DDBJ whole genome shotgun (WGS) entry which is preliminary data.</text>
</comment>
<dbReference type="EMBL" id="JACEIK010000184">
    <property type="protein sequence ID" value="MCD7451886.1"/>
    <property type="molecule type" value="Genomic_DNA"/>
</dbReference>
<evidence type="ECO:0000256" key="1">
    <source>
        <dbReference type="SAM" id="MobiDB-lite"/>
    </source>
</evidence>